<feature type="domain" description="Helicase ATP-binding" evidence="12">
    <location>
        <begin position="534"/>
        <end position="712"/>
    </location>
</feature>
<dbReference type="Gene3D" id="3.30.40.10">
    <property type="entry name" value="Zinc/RING finger domain, C3HC4 (zinc finger)"/>
    <property type="match status" value="1"/>
</dbReference>
<evidence type="ECO:0000256" key="9">
    <source>
        <dbReference type="PROSITE-ProRule" id="PRU00175"/>
    </source>
</evidence>
<keyword evidence="3" id="KW-0547">Nucleotide-binding</keyword>
<feature type="compositionally biased region" description="Polar residues" evidence="10">
    <location>
        <begin position="285"/>
        <end position="304"/>
    </location>
</feature>
<protein>
    <submittedName>
        <fullName evidence="14">Dna repair protein rad16</fullName>
    </submittedName>
</protein>
<proteinExistence type="inferred from homology"/>
<feature type="region of interest" description="Disordered" evidence="10">
    <location>
        <begin position="444"/>
        <end position="481"/>
    </location>
</feature>
<dbReference type="PROSITE" id="PS00518">
    <property type="entry name" value="ZF_RING_1"/>
    <property type="match status" value="1"/>
</dbReference>
<feature type="compositionally biased region" description="Acidic residues" evidence="10">
    <location>
        <begin position="227"/>
        <end position="237"/>
    </location>
</feature>
<evidence type="ECO:0000259" key="12">
    <source>
        <dbReference type="PROSITE" id="PS51192"/>
    </source>
</evidence>
<evidence type="ECO:0000313" key="14">
    <source>
        <dbReference type="EMBL" id="KZL81606.1"/>
    </source>
</evidence>
<comment type="similarity">
    <text evidence="1">Belongs to the SNF2/RAD54 helicase family.</text>
</comment>
<sequence length="1124" mass="125675">LRLFATTCRALSWGIPTFPSFHFKRQQSFISFANRKPSEDFLFCFSSHLNSAGDPTSSSLARVTNTAKMTGRRARVALVAGESLASTRSNSPDAAPLTGTGRRLTRSASAKNLAAPAQAVTSAPSIANRGRGRPSKASSLANDSASSAPSAAASADFTSASEDSTPATSNVATPAPSITADGLRPRKSASKIEIQLPTAAGLQSERALRRSQYSMAPIKRKRSEIGDSNDDDDEEYSDNNRDAIVARRLQKEENRKAAATTRLSDADLARRLQEEEYEMEDSDAPVTTQRGRRTMTSTKPSIANTEDEMSEDLPLAARTKAGGRHRGRPAMNNASLAQRPTKKQKNVLLDSDDEDELADPMHEDEHEGDDFNQSSDDDDLGDELEENPKKSATKSKMPVRRTRNTASASAQPPAALEELVDDDDDDLSSLSSFVSDITDVTDAASADSTASDSDGRLQNAVVRQSRGRRAYQRGSKRRGQLERDRLVHHHPELLTMWQELEALPPLRPEKIAQPKQISRQLKPFQLQGVAWMIAMEQTDYRGGLLGDEMGLGKTIQAVSLIMSDFPSKKPSLVLVPPVALMQWQSEIAAYTDGTLKTFVYHGSLSKAKNVALKDLKKFDVIMMSYNSLESMYRKQEKGFTRKDGIYKERSLIHQIEFHRIILDEAHSIKTRTTMTAKACFALKTDFRWCLTGTPLQNRIGEFFSLIRFLQVKPFASYFCKQCPCASLDWDLDDDHRCRKCHHAGMQHASVFNQELLTPIQKWGNKGEGAVAFRKLRTMTDRIMLRRLKKDHTDSMELPVKEIYVDRQFFGEVENDFANSIMTNGQRKFDTYVAQGVLLNNYANIFGLIMQMRQVADHPDLILRKNGEGGQNTLMCNLCDEVAEDCIKSRCKHDFCRACARTWLAANDQPDCPKCHIPLAIDLEQPEIEQNEADVKKSSIINRIKMEEWTSSSKIELLVHELHKLRSDNASHKSIIFSQFSSMLQLIEWRLRRAGITTVMLDGSMNPAQRQASINHFMTKTDCECFLVSLKAGGVALNLTEASRVFIVDPWWNPAAEWQSADRCHRIGQTRPCTITRLCIEDSVESRMVLIQEKKTNMINSTVNADDKAMESLSPEDMQFLFRGS</sequence>
<evidence type="ECO:0000256" key="10">
    <source>
        <dbReference type="SAM" id="MobiDB-lite"/>
    </source>
</evidence>
<dbReference type="Proteomes" id="UP000076584">
    <property type="component" value="Unassembled WGS sequence"/>
</dbReference>
<keyword evidence="8" id="KW-0067">ATP-binding</keyword>
<feature type="non-terminal residue" evidence="14">
    <location>
        <position position="1"/>
    </location>
</feature>
<organism evidence="14 15">
    <name type="scientific">Colletotrichum incanum</name>
    <name type="common">Soybean anthracnose fungus</name>
    <dbReference type="NCBI Taxonomy" id="1573173"/>
    <lineage>
        <taxon>Eukaryota</taxon>
        <taxon>Fungi</taxon>
        <taxon>Dikarya</taxon>
        <taxon>Ascomycota</taxon>
        <taxon>Pezizomycotina</taxon>
        <taxon>Sordariomycetes</taxon>
        <taxon>Hypocreomycetidae</taxon>
        <taxon>Glomerellales</taxon>
        <taxon>Glomerellaceae</taxon>
        <taxon>Colletotrichum</taxon>
        <taxon>Colletotrichum spaethianum species complex</taxon>
    </lineage>
</organism>
<evidence type="ECO:0000256" key="3">
    <source>
        <dbReference type="ARBA" id="ARBA00022741"/>
    </source>
</evidence>
<evidence type="ECO:0000256" key="7">
    <source>
        <dbReference type="ARBA" id="ARBA00022833"/>
    </source>
</evidence>
<dbReference type="AlphaFoldDB" id="A0A167BQK6"/>
<dbReference type="SUPFAM" id="SSF52540">
    <property type="entry name" value="P-loop containing nucleoside triphosphate hydrolases"/>
    <property type="match status" value="2"/>
</dbReference>
<feature type="region of interest" description="Disordered" evidence="10">
    <location>
        <begin position="81"/>
        <end position="186"/>
    </location>
</feature>
<dbReference type="CDD" id="cd18793">
    <property type="entry name" value="SF2_C_SNF"/>
    <property type="match status" value="1"/>
</dbReference>
<keyword evidence="6" id="KW-0347">Helicase</keyword>
<dbReference type="InterPro" id="IPR038718">
    <property type="entry name" value="SNF2-like_sf"/>
</dbReference>
<dbReference type="InterPro" id="IPR001650">
    <property type="entry name" value="Helicase_C-like"/>
</dbReference>
<evidence type="ECO:0000259" key="11">
    <source>
        <dbReference type="PROSITE" id="PS50089"/>
    </source>
</evidence>
<keyword evidence="7" id="KW-0862">Zinc</keyword>
<evidence type="ECO:0000256" key="4">
    <source>
        <dbReference type="ARBA" id="ARBA00022771"/>
    </source>
</evidence>
<evidence type="ECO:0000256" key="2">
    <source>
        <dbReference type="ARBA" id="ARBA00022723"/>
    </source>
</evidence>
<dbReference type="GO" id="GO:0016787">
    <property type="term" value="F:hydrolase activity"/>
    <property type="evidence" value="ECO:0007669"/>
    <property type="project" value="UniProtKB-KW"/>
</dbReference>
<gene>
    <name evidence="14" type="ORF">CI238_05099</name>
</gene>
<dbReference type="GO" id="GO:0005634">
    <property type="term" value="C:nucleus"/>
    <property type="evidence" value="ECO:0007669"/>
    <property type="project" value="TreeGrafter"/>
</dbReference>
<feature type="domain" description="Helicase C-terminal" evidence="13">
    <location>
        <begin position="956"/>
        <end position="1113"/>
    </location>
</feature>
<evidence type="ECO:0000256" key="1">
    <source>
        <dbReference type="ARBA" id="ARBA00007025"/>
    </source>
</evidence>
<comment type="caution">
    <text evidence="14">The sequence shown here is derived from an EMBL/GenBank/DDBJ whole genome shotgun (WGS) entry which is preliminary data.</text>
</comment>
<evidence type="ECO:0000256" key="6">
    <source>
        <dbReference type="ARBA" id="ARBA00022806"/>
    </source>
</evidence>
<dbReference type="PROSITE" id="PS51192">
    <property type="entry name" value="HELICASE_ATP_BIND_1"/>
    <property type="match status" value="1"/>
</dbReference>
<keyword evidence="15" id="KW-1185">Reference proteome</keyword>
<dbReference type="PROSITE" id="PS51194">
    <property type="entry name" value="HELICASE_CTER"/>
    <property type="match status" value="1"/>
</dbReference>
<dbReference type="GO" id="GO:0006289">
    <property type="term" value="P:nucleotide-excision repair"/>
    <property type="evidence" value="ECO:0007669"/>
    <property type="project" value="TreeGrafter"/>
</dbReference>
<dbReference type="EMBL" id="LFIW01001612">
    <property type="protein sequence ID" value="KZL81606.1"/>
    <property type="molecule type" value="Genomic_DNA"/>
</dbReference>
<dbReference type="SMART" id="SM00490">
    <property type="entry name" value="HELICc"/>
    <property type="match status" value="1"/>
</dbReference>
<dbReference type="Pfam" id="PF00271">
    <property type="entry name" value="Helicase_C"/>
    <property type="match status" value="1"/>
</dbReference>
<dbReference type="InterPro" id="IPR014001">
    <property type="entry name" value="Helicase_ATP-bd"/>
</dbReference>
<dbReference type="PROSITE" id="PS50089">
    <property type="entry name" value="ZF_RING_2"/>
    <property type="match status" value="1"/>
</dbReference>
<dbReference type="GO" id="GO:0008094">
    <property type="term" value="F:ATP-dependent activity, acting on DNA"/>
    <property type="evidence" value="ECO:0007669"/>
    <property type="project" value="TreeGrafter"/>
</dbReference>
<evidence type="ECO:0000259" key="13">
    <source>
        <dbReference type="PROSITE" id="PS51194"/>
    </source>
</evidence>
<feature type="region of interest" description="Disordered" evidence="10">
    <location>
        <begin position="200"/>
        <end position="241"/>
    </location>
</feature>
<dbReference type="InterPro" id="IPR018957">
    <property type="entry name" value="Znf_C3HC4_RING-type"/>
</dbReference>
<feature type="compositionally biased region" description="Basic residues" evidence="10">
    <location>
        <begin position="391"/>
        <end position="403"/>
    </location>
</feature>
<dbReference type="InterPro" id="IPR017907">
    <property type="entry name" value="Znf_RING_CS"/>
</dbReference>
<dbReference type="Gene3D" id="3.40.50.300">
    <property type="entry name" value="P-loop containing nucleotide triphosphate hydrolases"/>
    <property type="match status" value="1"/>
</dbReference>
<dbReference type="GO" id="GO:0008270">
    <property type="term" value="F:zinc ion binding"/>
    <property type="evidence" value="ECO:0007669"/>
    <property type="project" value="UniProtKB-KW"/>
</dbReference>
<dbReference type="Pfam" id="PF00176">
    <property type="entry name" value="SNF2-rel_dom"/>
    <property type="match status" value="1"/>
</dbReference>
<dbReference type="GO" id="GO:0004386">
    <property type="term" value="F:helicase activity"/>
    <property type="evidence" value="ECO:0007669"/>
    <property type="project" value="UniProtKB-KW"/>
</dbReference>
<evidence type="ECO:0000256" key="5">
    <source>
        <dbReference type="ARBA" id="ARBA00022801"/>
    </source>
</evidence>
<dbReference type="STRING" id="1573173.A0A167BQK6"/>
<dbReference type="SUPFAM" id="SSF57850">
    <property type="entry name" value="RING/U-box"/>
    <property type="match status" value="1"/>
</dbReference>
<dbReference type="InterPro" id="IPR013083">
    <property type="entry name" value="Znf_RING/FYVE/PHD"/>
</dbReference>
<dbReference type="InterPro" id="IPR049730">
    <property type="entry name" value="SNF2/RAD54-like_C"/>
</dbReference>
<keyword evidence="4 9" id="KW-0863">Zinc-finger</keyword>
<feature type="domain" description="RING-type" evidence="11">
    <location>
        <begin position="875"/>
        <end position="915"/>
    </location>
</feature>
<reference evidence="14 15" key="1">
    <citation type="submission" date="2015-06" db="EMBL/GenBank/DDBJ databases">
        <title>Survival trade-offs in plant roots during colonization by closely related pathogenic and mutualistic fungi.</title>
        <authorList>
            <person name="Hacquard S."/>
            <person name="Kracher B."/>
            <person name="Hiruma K."/>
            <person name="Weinman A."/>
            <person name="Muench P."/>
            <person name="Garrido Oter R."/>
            <person name="Ver Loren van Themaat E."/>
            <person name="Dallerey J.-F."/>
            <person name="Damm U."/>
            <person name="Henrissat B."/>
            <person name="Lespinet O."/>
            <person name="Thon M."/>
            <person name="Kemen E."/>
            <person name="McHardy A.C."/>
            <person name="Schulze-Lefert P."/>
            <person name="O'Connell R.J."/>
        </authorList>
    </citation>
    <scope>NUCLEOTIDE SEQUENCE [LARGE SCALE GENOMIC DNA]</scope>
    <source>
        <strain evidence="14 15">MAFF 238704</strain>
    </source>
</reference>
<dbReference type="InterPro" id="IPR050628">
    <property type="entry name" value="SNF2_RAD54_helicase_TF"/>
</dbReference>
<dbReference type="GO" id="GO:0005524">
    <property type="term" value="F:ATP binding"/>
    <property type="evidence" value="ECO:0007669"/>
    <property type="project" value="UniProtKB-KW"/>
</dbReference>
<feature type="region of interest" description="Disordered" evidence="10">
    <location>
        <begin position="274"/>
        <end position="414"/>
    </location>
</feature>
<dbReference type="SMART" id="SM00487">
    <property type="entry name" value="DEXDc"/>
    <property type="match status" value="1"/>
</dbReference>
<name>A0A167BQK6_COLIC</name>
<keyword evidence="2" id="KW-0479">Metal-binding</keyword>
<dbReference type="CDD" id="cd18008">
    <property type="entry name" value="DEXDc_SHPRH-like"/>
    <property type="match status" value="1"/>
</dbReference>
<dbReference type="Gene3D" id="3.40.50.10810">
    <property type="entry name" value="Tandem AAA-ATPase domain"/>
    <property type="match status" value="1"/>
</dbReference>
<dbReference type="Pfam" id="PF00097">
    <property type="entry name" value="zf-C3HC4"/>
    <property type="match status" value="1"/>
</dbReference>
<dbReference type="SMART" id="SM00184">
    <property type="entry name" value="RING"/>
    <property type="match status" value="1"/>
</dbReference>
<evidence type="ECO:0000256" key="8">
    <source>
        <dbReference type="ARBA" id="ARBA00022840"/>
    </source>
</evidence>
<dbReference type="InterPro" id="IPR001841">
    <property type="entry name" value="Znf_RING"/>
</dbReference>
<feature type="compositionally biased region" description="Basic residues" evidence="10">
    <location>
        <begin position="465"/>
        <end position="478"/>
    </location>
</feature>
<evidence type="ECO:0000313" key="15">
    <source>
        <dbReference type="Proteomes" id="UP000076584"/>
    </source>
</evidence>
<dbReference type="PANTHER" id="PTHR45626">
    <property type="entry name" value="TRANSCRIPTION TERMINATION FACTOR 2-RELATED"/>
    <property type="match status" value="1"/>
</dbReference>
<dbReference type="InterPro" id="IPR000330">
    <property type="entry name" value="SNF2_N"/>
</dbReference>
<dbReference type="PANTHER" id="PTHR45626:SF12">
    <property type="entry name" value="DNA REPAIR PROTEIN RAD16"/>
    <property type="match status" value="1"/>
</dbReference>
<feature type="compositionally biased region" description="Low complexity" evidence="10">
    <location>
        <begin position="135"/>
        <end position="164"/>
    </location>
</feature>
<feature type="compositionally biased region" description="Acidic residues" evidence="10">
    <location>
        <begin position="366"/>
        <end position="385"/>
    </location>
</feature>
<accession>A0A167BQK6</accession>
<keyword evidence="5" id="KW-0378">Hydrolase</keyword>
<dbReference type="InterPro" id="IPR027417">
    <property type="entry name" value="P-loop_NTPase"/>
</dbReference>